<evidence type="ECO:0000256" key="1">
    <source>
        <dbReference type="ARBA" id="ARBA00022603"/>
    </source>
</evidence>
<dbReference type="PANTHER" id="PTHR43861:SF1">
    <property type="entry name" value="TRANS-ACONITATE 2-METHYLTRANSFERASE"/>
    <property type="match status" value="1"/>
</dbReference>
<dbReference type="GO" id="GO:0008168">
    <property type="term" value="F:methyltransferase activity"/>
    <property type="evidence" value="ECO:0007669"/>
    <property type="project" value="UniProtKB-KW"/>
</dbReference>
<keyword evidence="2" id="KW-0808">Transferase</keyword>
<feature type="domain" description="Methyltransferase" evidence="3">
    <location>
        <begin position="40"/>
        <end position="132"/>
    </location>
</feature>
<dbReference type="Pfam" id="PF13649">
    <property type="entry name" value="Methyltransf_25"/>
    <property type="match status" value="1"/>
</dbReference>
<reference evidence="4 5" key="1">
    <citation type="journal article" date="2025" name="Anaerobe">
        <title>Description of Anaerococcus kampingiae sp. nov., Anaerococcus groningensis sp. nov., Anaerococcus martiniensis sp. nov., and Anaerococcus cruorum sp. nov., isolated from human clinical specimens.</title>
        <authorList>
            <person name="Boiten K.E."/>
            <person name="Meijer J."/>
            <person name="van Wezel E.M."/>
            <person name="Veloo A.C.M."/>
        </authorList>
    </citation>
    <scope>NUCLEOTIDE SEQUENCE [LARGE SCALE GENOMIC DNA]</scope>
    <source>
        <strain evidence="4 5">ENR0874</strain>
    </source>
</reference>
<dbReference type="InterPro" id="IPR041698">
    <property type="entry name" value="Methyltransf_25"/>
</dbReference>
<dbReference type="InterPro" id="IPR029063">
    <property type="entry name" value="SAM-dependent_MTases_sf"/>
</dbReference>
<keyword evidence="1 4" id="KW-0489">Methyltransferase</keyword>
<dbReference type="GO" id="GO:0032259">
    <property type="term" value="P:methylation"/>
    <property type="evidence" value="ECO:0007669"/>
    <property type="project" value="UniProtKB-KW"/>
</dbReference>
<dbReference type="SUPFAM" id="SSF53335">
    <property type="entry name" value="S-adenosyl-L-methionine-dependent methyltransferases"/>
    <property type="match status" value="1"/>
</dbReference>
<keyword evidence="5" id="KW-1185">Reference proteome</keyword>
<dbReference type="Gene3D" id="2.20.25.110">
    <property type="entry name" value="S-adenosyl-L-methionine-dependent methyltransferases"/>
    <property type="match status" value="1"/>
</dbReference>
<dbReference type="Proteomes" id="UP001637994">
    <property type="component" value="Unassembled WGS sequence"/>
</dbReference>
<dbReference type="Gene3D" id="3.40.50.150">
    <property type="entry name" value="Vaccinia Virus protein VP39"/>
    <property type="match status" value="1"/>
</dbReference>
<accession>A0ABW9MG27</accession>
<dbReference type="RefSeq" id="WP_410035731.1">
    <property type="nucleotide sequence ID" value="NZ_JBGMEF010000022.1"/>
</dbReference>
<evidence type="ECO:0000313" key="4">
    <source>
        <dbReference type="EMBL" id="MFO3667461.1"/>
    </source>
</evidence>
<protein>
    <submittedName>
        <fullName evidence="4">Class I SAM-dependent methyltransferase</fullName>
    </submittedName>
</protein>
<comment type="caution">
    <text evidence="4">The sequence shown here is derived from an EMBL/GenBank/DDBJ whole genome shotgun (WGS) entry which is preliminary data.</text>
</comment>
<dbReference type="EMBL" id="JBGMEF010000022">
    <property type="protein sequence ID" value="MFO3667461.1"/>
    <property type="molecule type" value="Genomic_DNA"/>
</dbReference>
<organism evidence="4 5">
    <name type="scientific">Anaerococcus kampingae</name>
    <dbReference type="NCBI Taxonomy" id="3115614"/>
    <lineage>
        <taxon>Bacteria</taxon>
        <taxon>Bacillati</taxon>
        <taxon>Bacillota</taxon>
        <taxon>Tissierellia</taxon>
        <taxon>Tissierellales</taxon>
        <taxon>Peptoniphilaceae</taxon>
        <taxon>Anaerococcus</taxon>
    </lineage>
</organism>
<evidence type="ECO:0000259" key="3">
    <source>
        <dbReference type="Pfam" id="PF13649"/>
    </source>
</evidence>
<evidence type="ECO:0000313" key="5">
    <source>
        <dbReference type="Proteomes" id="UP001637994"/>
    </source>
</evidence>
<proteinExistence type="predicted"/>
<gene>
    <name evidence="4" type="ORF">ACCQ42_06720</name>
</gene>
<sequence length="242" mass="28790">MYGEFAYIYDKLSFDIEYEKYANNIKKLIKEYGIKRERMLELACGSGMLTNHFFDDFKEIDALDLSSEMLDCFASKYDNDKVNLIYYDMVDFENPRAYDLIVILLDSINYVTDPKDLEKLFKNCYNNLKDGGLLIFDINSEMKMREIFGSNCFVYEYEDIFYTWDNYMENDLVDMELNFFVENPDGTYKRIREYQCERVYSIDYMENLAKDSGFIDLKIFDEDTSGKVDEDTLRVLFAARKA</sequence>
<name>A0ABW9MG27_9FIRM</name>
<dbReference type="CDD" id="cd02440">
    <property type="entry name" value="AdoMet_MTases"/>
    <property type="match status" value="1"/>
</dbReference>
<dbReference type="PANTHER" id="PTHR43861">
    <property type="entry name" value="TRANS-ACONITATE 2-METHYLTRANSFERASE-RELATED"/>
    <property type="match status" value="1"/>
</dbReference>
<evidence type="ECO:0000256" key="2">
    <source>
        <dbReference type="ARBA" id="ARBA00022679"/>
    </source>
</evidence>